<evidence type="ECO:0000256" key="2">
    <source>
        <dbReference type="ARBA" id="ARBA00023125"/>
    </source>
</evidence>
<evidence type="ECO:0000313" key="5">
    <source>
        <dbReference type="EMBL" id="ABU57325.1"/>
    </source>
</evidence>
<dbReference type="PROSITE" id="PS50043">
    <property type="entry name" value="HTH_LUXR_2"/>
    <property type="match status" value="1"/>
</dbReference>
<dbReference type="Pfam" id="PF00196">
    <property type="entry name" value="GerE"/>
    <property type="match status" value="1"/>
</dbReference>
<dbReference type="PRINTS" id="PR00038">
    <property type="entry name" value="HTHLUXR"/>
</dbReference>
<dbReference type="PROSITE" id="PS00622">
    <property type="entry name" value="HTH_LUXR_1"/>
    <property type="match status" value="1"/>
</dbReference>
<organism evidence="5 6">
    <name type="scientific">Roseiflexus castenholzii (strain DSM 13941 / HLO8)</name>
    <dbReference type="NCBI Taxonomy" id="383372"/>
    <lineage>
        <taxon>Bacteria</taxon>
        <taxon>Bacillati</taxon>
        <taxon>Chloroflexota</taxon>
        <taxon>Chloroflexia</taxon>
        <taxon>Chloroflexales</taxon>
        <taxon>Roseiflexineae</taxon>
        <taxon>Roseiflexaceae</taxon>
        <taxon>Roseiflexus</taxon>
    </lineage>
</organism>
<dbReference type="RefSeq" id="WP_012119755.1">
    <property type="nucleotide sequence ID" value="NC_009767.1"/>
</dbReference>
<dbReference type="SUPFAM" id="SSF52172">
    <property type="entry name" value="CheY-like"/>
    <property type="match status" value="1"/>
</dbReference>
<dbReference type="STRING" id="383372.Rcas_1228"/>
<dbReference type="Proteomes" id="UP000000263">
    <property type="component" value="Chromosome"/>
</dbReference>
<keyword evidence="6" id="KW-1185">Reference proteome</keyword>
<reference evidence="5 6" key="1">
    <citation type="submission" date="2007-08" db="EMBL/GenBank/DDBJ databases">
        <title>Complete sequence of Roseiflexus castenholzii DSM 13941.</title>
        <authorList>
            <consortium name="US DOE Joint Genome Institute"/>
            <person name="Copeland A."/>
            <person name="Lucas S."/>
            <person name="Lapidus A."/>
            <person name="Barry K."/>
            <person name="Glavina del Rio T."/>
            <person name="Dalin E."/>
            <person name="Tice H."/>
            <person name="Pitluck S."/>
            <person name="Thompson L.S."/>
            <person name="Brettin T."/>
            <person name="Bruce D."/>
            <person name="Detter J.C."/>
            <person name="Han C."/>
            <person name="Tapia R."/>
            <person name="Schmutz J."/>
            <person name="Larimer F."/>
            <person name="Land M."/>
            <person name="Hauser L."/>
            <person name="Kyrpides N."/>
            <person name="Mikhailova N."/>
            <person name="Bryant D.A."/>
            <person name="Hanada S."/>
            <person name="Tsukatani Y."/>
            <person name="Richardson P."/>
        </authorList>
    </citation>
    <scope>NUCLEOTIDE SEQUENCE [LARGE SCALE GENOMIC DNA]</scope>
    <source>
        <strain evidence="6">DSM 13941 / HLO8</strain>
    </source>
</reference>
<evidence type="ECO:0000259" key="4">
    <source>
        <dbReference type="PROSITE" id="PS50043"/>
    </source>
</evidence>
<dbReference type="InterPro" id="IPR011006">
    <property type="entry name" value="CheY-like_superfamily"/>
</dbReference>
<accession>A7NIM5</accession>
<keyword evidence="2" id="KW-0238">DNA-binding</keyword>
<name>A7NIM5_ROSCS</name>
<gene>
    <name evidence="5" type="ordered locus">Rcas_1228</name>
</gene>
<dbReference type="CDD" id="cd06170">
    <property type="entry name" value="LuxR_C_like"/>
    <property type="match status" value="1"/>
</dbReference>
<dbReference type="AlphaFoldDB" id="A7NIM5"/>
<evidence type="ECO:0000256" key="3">
    <source>
        <dbReference type="ARBA" id="ARBA00023163"/>
    </source>
</evidence>
<dbReference type="SMART" id="SM00421">
    <property type="entry name" value="HTH_LUXR"/>
    <property type="match status" value="1"/>
</dbReference>
<dbReference type="PANTHER" id="PTHR44688">
    <property type="entry name" value="DNA-BINDING TRANSCRIPTIONAL ACTIVATOR DEVR_DOSR"/>
    <property type="match status" value="1"/>
</dbReference>
<protein>
    <submittedName>
        <fullName evidence="5">Transcriptional regulator, LuxR family</fullName>
    </submittedName>
</protein>
<dbReference type="Gene3D" id="3.40.50.2300">
    <property type="match status" value="1"/>
</dbReference>
<dbReference type="GO" id="GO:0006355">
    <property type="term" value="P:regulation of DNA-templated transcription"/>
    <property type="evidence" value="ECO:0007669"/>
    <property type="project" value="InterPro"/>
</dbReference>
<dbReference type="GO" id="GO:0003677">
    <property type="term" value="F:DNA binding"/>
    <property type="evidence" value="ECO:0007669"/>
    <property type="project" value="UniProtKB-KW"/>
</dbReference>
<dbReference type="PANTHER" id="PTHR44688:SF25">
    <property type="entry name" value="HTH LUXR-TYPE DOMAIN-CONTAINING PROTEIN"/>
    <property type="match status" value="1"/>
</dbReference>
<dbReference type="EMBL" id="CP000804">
    <property type="protein sequence ID" value="ABU57325.1"/>
    <property type="molecule type" value="Genomic_DNA"/>
</dbReference>
<dbReference type="HOGENOM" id="CLU_000445_90_10_0"/>
<evidence type="ECO:0000256" key="1">
    <source>
        <dbReference type="ARBA" id="ARBA00023015"/>
    </source>
</evidence>
<dbReference type="OrthoDB" id="154609at2"/>
<keyword evidence="3" id="KW-0804">Transcription</keyword>
<sequence>MIRVLIVAPTPALRAGLRALLTAANVEIIDAIGSLVDLSGIAADIDVILAADESVLADADQVLAEEPRYAALLLSDDPRQADVLRGLPLTAWGILTHDVGAAELAAALHAVAQGLIVLAPNLAARLLQARQSPVEEPTGEPLTARERDVLELVSQGLSNKQIAQKLHISEHTVKFHLSSLFAKLGVSSRTEAVNRGARQGIITL</sequence>
<dbReference type="InterPro" id="IPR000792">
    <property type="entry name" value="Tscrpt_reg_LuxR_C"/>
</dbReference>
<evidence type="ECO:0000313" key="6">
    <source>
        <dbReference type="Proteomes" id="UP000000263"/>
    </source>
</evidence>
<dbReference type="SUPFAM" id="SSF46894">
    <property type="entry name" value="C-terminal effector domain of the bipartite response regulators"/>
    <property type="match status" value="1"/>
</dbReference>
<dbReference type="eggNOG" id="COG2197">
    <property type="taxonomic scope" value="Bacteria"/>
</dbReference>
<dbReference type="KEGG" id="rca:Rcas_1228"/>
<dbReference type="InterPro" id="IPR016032">
    <property type="entry name" value="Sig_transdc_resp-reg_C-effctor"/>
</dbReference>
<keyword evidence="1" id="KW-0805">Transcription regulation</keyword>
<feature type="domain" description="HTH luxR-type" evidence="4">
    <location>
        <begin position="135"/>
        <end position="200"/>
    </location>
</feature>
<proteinExistence type="predicted"/>